<feature type="transmembrane region" description="Helical" evidence="8">
    <location>
        <begin position="692"/>
        <end position="711"/>
    </location>
</feature>
<dbReference type="AlphaFoldDB" id="A0A8H3Z6J5"/>
<dbReference type="EMBL" id="WNWS01000076">
    <property type="protein sequence ID" value="KAE9982407.1"/>
    <property type="molecule type" value="Genomic_DNA"/>
</dbReference>
<keyword evidence="6" id="KW-0813">Transport</keyword>
<feature type="transmembrane region" description="Helical" evidence="8">
    <location>
        <begin position="662"/>
        <end position="680"/>
    </location>
</feature>
<gene>
    <name evidence="10" type="ORF">EG328_010941</name>
</gene>
<dbReference type="PANTHER" id="PTHR10698:SF0">
    <property type="entry name" value="V-TYPE PROTON ATPASE SUBUNIT H"/>
    <property type="match status" value="1"/>
</dbReference>
<evidence type="ECO:0000313" key="10">
    <source>
        <dbReference type="EMBL" id="KAE9982407.1"/>
    </source>
</evidence>
<comment type="similarity">
    <text evidence="2">Belongs to the V-ATPase H subunit family.</text>
</comment>
<dbReference type="InterPro" id="IPR005829">
    <property type="entry name" value="Sugar_transporter_CS"/>
</dbReference>
<evidence type="ECO:0000256" key="3">
    <source>
        <dbReference type="ARBA" id="ARBA00022692"/>
    </source>
</evidence>
<evidence type="ECO:0000256" key="8">
    <source>
        <dbReference type="SAM" id="Phobius"/>
    </source>
</evidence>
<dbReference type="InterPro" id="IPR005828">
    <property type="entry name" value="MFS_sugar_transport-like"/>
</dbReference>
<evidence type="ECO:0000256" key="4">
    <source>
        <dbReference type="ARBA" id="ARBA00022781"/>
    </source>
</evidence>
<feature type="transmembrane region" description="Helical" evidence="8">
    <location>
        <begin position="963"/>
        <end position="987"/>
    </location>
</feature>
<dbReference type="InterPro" id="IPR016024">
    <property type="entry name" value="ARM-type_fold"/>
</dbReference>
<feature type="transmembrane region" description="Helical" evidence="8">
    <location>
        <begin position="842"/>
        <end position="863"/>
    </location>
</feature>
<keyword evidence="7 8" id="KW-0472">Membrane</keyword>
<dbReference type="Gene3D" id="1.20.1250.20">
    <property type="entry name" value="MFS general substrate transporter like domains"/>
    <property type="match status" value="2"/>
</dbReference>
<dbReference type="PANTHER" id="PTHR10698">
    <property type="entry name" value="V-TYPE PROTON ATPASE SUBUNIT H"/>
    <property type="match status" value="1"/>
</dbReference>
<dbReference type="Pfam" id="PF03224">
    <property type="entry name" value="V-ATPase_H_N"/>
    <property type="match status" value="1"/>
</dbReference>
<protein>
    <recommendedName>
        <fullName evidence="9">Major facilitator superfamily (MFS) profile domain-containing protein</fullName>
    </recommendedName>
</protein>
<keyword evidence="4" id="KW-0375">Hydrogen ion transport</keyword>
<dbReference type="InterPro" id="IPR011987">
    <property type="entry name" value="ATPase_V1-cplx_hsu_C"/>
</dbReference>
<comment type="caution">
    <text evidence="10">The sequence shown here is derived from an EMBL/GenBank/DDBJ whole genome shotgun (WGS) entry which is preliminary data.</text>
</comment>
<evidence type="ECO:0000313" key="11">
    <source>
        <dbReference type="Proteomes" id="UP000447873"/>
    </source>
</evidence>
<dbReference type="SUPFAM" id="SSF103473">
    <property type="entry name" value="MFS general substrate transporter"/>
    <property type="match status" value="1"/>
</dbReference>
<keyword evidence="3 8" id="KW-0812">Transmembrane</keyword>
<feature type="transmembrane region" description="Helical" evidence="8">
    <location>
        <begin position="928"/>
        <end position="951"/>
    </location>
</feature>
<name>A0A8H3Z6J5_VENIN</name>
<dbReference type="PROSITE" id="PS00217">
    <property type="entry name" value="SUGAR_TRANSPORT_2"/>
    <property type="match status" value="1"/>
</dbReference>
<dbReference type="PROSITE" id="PS00216">
    <property type="entry name" value="SUGAR_TRANSPORT_1"/>
    <property type="match status" value="1"/>
</dbReference>
<dbReference type="SUPFAM" id="SSF48371">
    <property type="entry name" value="ARM repeat"/>
    <property type="match status" value="1"/>
</dbReference>
<sequence>MSLDPPTYILSLQNNIRARPISWEGAVRAKTITDTDLKKIKAIDKVRKEQRKKTVESEEKDYVELFLGGSDGTSILQAASKRNDIVQYMLVLLGDLLEDLPSFVKALATHPAPYKPFLPLLKPTSNPDDPIPLLTSSVLSTMISQALLASDRHDTQIEEALPQLFTALSALAKSTDAGLQDIAVQEYSAVLRTQTSRQLFWKQREETVTPLFDILRTASGAGKDTDSTLWSGGSVRSVESGGLSGGIGLQLLYHVLLVIWQLSFEGKLVGNGLQDEHDILILYVQLLRLSPKEKTTRLLLGTLNNLLTTNETSLLPAAILAKLPKLLETLQSRKTDDPDLLEDLKGLKELTDEFTTTQTTFDQYAAEVHSGHLRWSPPHRNETFWRDNARKILEDDKGALPKKLAEILSKAWANDKQVLAIGCNDVAWLVKMVPEKRAWMEKIGLKGRCLELMQESDESVRWESLRAVGEWLRDEHGNIISLEDYEARNPSKVFSWADFKLYAICGVGFMLDSYDLFIVNLASPLWAYEFFHTGNLATTTKVPPPTIPFLVRGAVNAAANIGNIIGQISFGFMGDVFGRKFVYGKELIIAIVGIIMVISLPVNGTPGLKKGIDKMWWLFGFRILLGIGIGGDYPMSAAIVAERSTVANRGRMLGWIFSNQGWGTLAASIVTLILLPIFKHSLTHGNFGHIDAIWRLQIGLALVPCFALLYFRLTMPESRKFIQSTELSTVAQSRSLNPPTDVLNEKRAEKDFGSDSSPNRRASVVEAHAVAPPKNVQMKAFIEYFSHPKHALTLFGCAASWFLVDVAFYGVNLNQSVILTSIGYSTGKTPYEYLLHNAEGNLIIAVAGYVPGYFLTIAFIELLGRKWIQIQGFIVSGVMFAILAGAPHLSSGARFGLIVIAQLFLNFGPNATTFIIPGEVFPSRVRGLAHGFCAAVGKMGAILSGIGFNWWSQSDHKKYPGSIGLSGVLWIFFALQMTGAVVTFFCVPETRGLDSDAIDYAEMQEKVARAEGRHAETTA</sequence>
<dbReference type="GO" id="GO:0046961">
    <property type="term" value="F:proton-transporting ATPase activity, rotational mechanism"/>
    <property type="evidence" value="ECO:0007669"/>
    <property type="project" value="InterPro"/>
</dbReference>
<evidence type="ECO:0000259" key="9">
    <source>
        <dbReference type="PROSITE" id="PS50850"/>
    </source>
</evidence>
<feature type="transmembrane region" description="Helical" evidence="8">
    <location>
        <begin position="587"/>
        <end position="604"/>
    </location>
</feature>
<dbReference type="GO" id="GO:0000329">
    <property type="term" value="C:fungal-type vacuole membrane"/>
    <property type="evidence" value="ECO:0007669"/>
    <property type="project" value="TreeGrafter"/>
</dbReference>
<evidence type="ECO:0000256" key="6">
    <source>
        <dbReference type="ARBA" id="ARBA00023065"/>
    </source>
</evidence>
<comment type="subcellular location">
    <subcellularLocation>
        <location evidence="1">Membrane</location>
        <topology evidence="1">Multi-pass membrane protein</topology>
    </subcellularLocation>
</comment>
<proteinExistence type="inferred from homology"/>
<dbReference type="InterPro" id="IPR011989">
    <property type="entry name" value="ARM-like"/>
</dbReference>
<evidence type="ECO:0000256" key="1">
    <source>
        <dbReference type="ARBA" id="ARBA00004141"/>
    </source>
</evidence>
<evidence type="ECO:0000256" key="5">
    <source>
        <dbReference type="ARBA" id="ARBA00022989"/>
    </source>
</evidence>
<organism evidence="10 11">
    <name type="scientific">Venturia inaequalis</name>
    <name type="common">Apple scab fungus</name>
    <dbReference type="NCBI Taxonomy" id="5025"/>
    <lineage>
        <taxon>Eukaryota</taxon>
        <taxon>Fungi</taxon>
        <taxon>Dikarya</taxon>
        <taxon>Ascomycota</taxon>
        <taxon>Pezizomycotina</taxon>
        <taxon>Dothideomycetes</taxon>
        <taxon>Pleosporomycetidae</taxon>
        <taxon>Venturiales</taxon>
        <taxon>Venturiaceae</taxon>
        <taxon>Venturia</taxon>
    </lineage>
</organism>
<dbReference type="Pfam" id="PF00083">
    <property type="entry name" value="Sugar_tr"/>
    <property type="match status" value="1"/>
</dbReference>
<evidence type="ECO:0000256" key="2">
    <source>
        <dbReference type="ARBA" id="ARBA00008613"/>
    </source>
</evidence>
<keyword evidence="6" id="KW-0406">Ion transport</keyword>
<feature type="transmembrane region" description="Helical" evidence="8">
    <location>
        <begin position="616"/>
        <end position="641"/>
    </location>
</feature>
<dbReference type="PROSITE" id="PS50850">
    <property type="entry name" value="MFS"/>
    <property type="match status" value="1"/>
</dbReference>
<feature type="domain" description="Major facilitator superfamily (MFS) profile" evidence="9">
    <location>
        <begin position="501"/>
        <end position="991"/>
    </location>
</feature>
<evidence type="ECO:0000256" key="7">
    <source>
        <dbReference type="ARBA" id="ARBA00023136"/>
    </source>
</evidence>
<accession>A0A8H3Z6J5</accession>
<dbReference type="Gene3D" id="1.25.10.10">
    <property type="entry name" value="Leucine-rich Repeat Variant"/>
    <property type="match status" value="1"/>
</dbReference>
<keyword evidence="5 8" id="KW-1133">Transmembrane helix</keyword>
<dbReference type="InterPro" id="IPR004908">
    <property type="entry name" value="ATPase_V1-cplx_hsu"/>
</dbReference>
<dbReference type="InterPro" id="IPR036259">
    <property type="entry name" value="MFS_trans_sf"/>
</dbReference>
<dbReference type="FunFam" id="1.25.10.10:FF:000326">
    <property type="entry name" value="V-type proton ATPase subunit H"/>
    <property type="match status" value="1"/>
</dbReference>
<dbReference type="GO" id="GO:0000221">
    <property type="term" value="C:vacuolar proton-transporting V-type ATPase, V1 domain"/>
    <property type="evidence" value="ECO:0007669"/>
    <property type="project" value="InterPro"/>
</dbReference>
<feature type="transmembrane region" description="Helical" evidence="8">
    <location>
        <begin position="870"/>
        <end position="889"/>
    </location>
</feature>
<dbReference type="Pfam" id="PF11698">
    <property type="entry name" value="V-ATPase_H_C"/>
    <property type="match status" value="1"/>
</dbReference>
<reference evidence="10 11" key="1">
    <citation type="submission" date="2018-12" db="EMBL/GenBank/DDBJ databases">
        <title>Venturia inaequalis Genome Resource.</title>
        <authorList>
            <person name="Lichtner F.J."/>
        </authorList>
    </citation>
    <scope>NUCLEOTIDE SEQUENCE [LARGE SCALE GENOMIC DNA]</scope>
    <source>
        <strain evidence="10 11">120213</strain>
    </source>
</reference>
<dbReference type="InterPro" id="IPR020846">
    <property type="entry name" value="MFS_dom"/>
</dbReference>
<dbReference type="CDD" id="cd17364">
    <property type="entry name" value="MFS_PhT"/>
    <property type="match status" value="1"/>
</dbReference>
<feature type="transmembrane region" description="Helical" evidence="8">
    <location>
        <begin position="895"/>
        <end position="916"/>
    </location>
</feature>
<dbReference type="Proteomes" id="UP000447873">
    <property type="component" value="Unassembled WGS sequence"/>
</dbReference>